<evidence type="ECO:0000313" key="2">
    <source>
        <dbReference type="Proteomes" id="UP001163603"/>
    </source>
</evidence>
<proteinExistence type="predicted"/>
<comment type="caution">
    <text evidence="1">The sequence shown here is derived from an EMBL/GenBank/DDBJ whole genome shotgun (WGS) entry which is preliminary data.</text>
</comment>
<sequence length="419" mass="46585">MDQLKPSLVNSCPLTPVTFLPRAATVYGDYPSLVYNTTTYTWTQTYRRCLQLASSLSSLGIKTGHVVSVVAPNIPPMYELHFAVPMSGAILNTINTRLDARTVSSILQHSESKLVFVDHIFSSLILEAVSLFPPNTETPRLVLVNDEDTSASTLIGFIDTYENMVKNGNSEFKWIEPTSEWDPMVLNYTSGTTSSPKSVVLSHKGLFIATINSLIDWSVSNQPVYLWTLPMFHGNGWCYTWGMAAVGATNICLRKIDVSTIYTLIKKHKVTYMCGAPVVLNMLSNNRNAERIEHPVHILTGGAPPPAPVLFRIWSYLKDPKTTSKCMKDNGWFYTGDVAVMHPDGYVEIKDRSKDVIISGGENISSAQVESVLYSHPMINEAAVVARPDPFWQETPCAFVCLKNDFLASELTEKEIIDF</sequence>
<evidence type="ECO:0000313" key="1">
    <source>
        <dbReference type="EMBL" id="KAJ0025982.1"/>
    </source>
</evidence>
<protein>
    <submittedName>
        <fullName evidence="1">Uncharacterized protein</fullName>
    </submittedName>
</protein>
<organism evidence="1 2">
    <name type="scientific">Pistacia integerrima</name>
    <dbReference type="NCBI Taxonomy" id="434235"/>
    <lineage>
        <taxon>Eukaryota</taxon>
        <taxon>Viridiplantae</taxon>
        <taxon>Streptophyta</taxon>
        <taxon>Embryophyta</taxon>
        <taxon>Tracheophyta</taxon>
        <taxon>Spermatophyta</taxon>
        <taxon>Magnoliopsida</taxon>
        <taxon>eudicotyledons</taxon>
        <taxon>Gunneridae</taxon>
        <taxon>Pentapetalae</taxon>
        <taxon>rosids</taxon>
        <taxon>malvids</taxon>
        <taxon>Sapindales</taxon>
        <taxon>Anacardiaceae</taxon>
        <taxon>Pistacia</taxon>
    </lineage>
</organism>
<gene>
    <name evidence="1" type="ORF">Pint_08076</name>
</gene>
<accession>A0ACC0XZD4</accession>
<reference evidence="2" key="1">
    <citation type="journal article" date="2023" name="G3 (Bethesda)">
        <title>Genome assembly and association tests identify interacting loci associated with vigor, precocity, and sex in interspecific pistachio rootstocks.</title>
        <authorList>
            <person name="Palmer W."/>
            <person name="Jacygrad E."/>
            <person name="Sagayaradj S."/>
            <person name="Cavanaugh K."/>
            <person name="Han R."/>
            <person name="Bertier L."/>
            <person name="Beede B."/>
            <person name="Kafkas S."/>
            <person name="Golino D."/>
            <person name="Preece J."/>
            <person name="Michelmore R."/>
        </authorList>
    </citation>
    <scope>NUCLEOTIDE SEQUENCE [LARGE SCALE GENOMIC DNA]</scope>
</reference>
<keyword evidence="2" id="KW-1185">Reference proteome</keyword>
<name>A0ACC0XZD4_9ROSI</name>
<dbReference type="Proteomes" id="UP001163603">
    <property type="component" value="Chromosome 10"/>
</dbReference>
<dbReference type="EMBL" id="CM047745">
    <property type="protein sequence ID" value="KAJ0025982.1"/>
    <property type="molecule type" value="Genomic_DNA"/>
</dbReference>